<dbReference type="AlphaFoldDB" id="C0EH11"/>
<dbReference type="EMBL" id="ACEC01000113">
    <property type="protein sequence ID" value="EEG29264.1"/>
    <property type="molecule type" value="Genomic_DNA"/>
</dbReference>
<organism evidence="1 2">
    <name type="scientific">[Clostridium] methylpentosum DSM 5476</name>
    <dbReference type="NCBI Taxonomy" id="537013"/>
    <lineage>
        <taxon>Bacteria</taxon>
        <taxon>Bacillati</taxon>
        <taxon>Bacillota</taxon>
        <taxon>Clostridia</taxon>
        <taxon>Eubacteriales</taxon>
        <taxon>Oscillospiraceae</taxon>
        <taxon>Oscillospiraceae incertae sedis</taxon>
    </lineage>
</organism>
<evidence type="ECO:0000313" key="1">
    <source>
        <dbReference type="EMBL" id="EEG29264.1"/>
    </source>
</evidence>
<name>C0EH11_9FIRM</name>
<accession>C0EH11</accession>
<keyword evidence="2" id="KW-1185">Reference proteome</keyword>
<reference evidence="1 2" key="1">
    <citation type="submission" date="2009-01" db="EMBL/GenBank/DDBJ databases">
        <authorList>
            <person name="Fulton L."/>
            <person name="Clifton S."/>
            <person name="Fulton B."/>
            <person name="Xu J."/>
            <person name="Minx P."/>
            <person name="Pepin K.H."/>
            <person name="Johnson M."/>
            <person name="Bhonagiri V."/>
            <person name="Nash W.E."/>
            <person name="Mardis E.R."/>
            <person name="Wilson R.K."/>
        </authorList>
    </citation>
    <scope>NUCLEOTIDE SEQUENCE [LARGE SCALE GENOMIC DNA]</scope>
    <source>
        <strain evidence="1 2">DSM 5476</strain>
    </source>
</reference>
<proteinExistence type="predicted"/>
<evidence type="ECO:0000313" key="2">
    <source>
        <dbReference type="Proteomes" id="UP000003340"/>
    </source>
</evidence>
<dbReference type="HOGENOM" id="CLU_2179262_0_0_9"/>
<sequence>MLFLLLFAKRGDTGCTEIHLGAHLPIPLIVADIGEVVARFLVVLEPAEHIVDVGLAFSSLSPIKLRGYQVTAYKKTGGKVQTFPPVFSAVSHWRGELPNTAICGVRPLF</sequence>
<dbReference type="Proteomes" id="UP000003340">
    <property type="component" value="Unassembled WGS sequence"/>
</dbReference>
<protein>
    <submittedName>
        <fullName evidence="1">Uncharacterized protein</fullName>
    </submittedName>
</protein>
<reference evidence="1 2" key="2">
    <citation type="submission" date="2009-02" db="EMBL/GenBank/DDBJ databases">
        <title>Draft genome sequence of Clostridium methylpentosum (DSM 5476).</title>
        <authorList>
            <person name="Sudarsanam P."/>
            <person name="Ley R."/>
            <person name="Guruge J."/>
            <person name="Turnbaugh P.J."/>
            <person name="Mahowald M."/>
            <person name="Liep D."/>
            <person name="Gordon J."/>
        </authorList>
    </citation>
    <scope>NUCLEOTIDE SEQUENCE [LARGE SCALE GENOMIC DNA]</scope>
    <source>
        <strain evidence="1 2">DSM 5476</strain>
    </source>
</reference>
<comment type="caution">
    <text evidence="1">The sequence shown here is derived from an EMBL/GenBank/DDBJ whole genome shotgun (WGS) entry which is preliminary data.</text>
</comment>
<gene>
    <name evidence="1" type="ORF">CLOSTMETH_03156</name>
</gene>